<reference evidence="4" key="1">
    <citation type="submission" date="2022-11" db="EMBL/GenBank/DDBJ databases">
        <title>Centuries of genome instability and evolution in soft-shell clam transmissible cancer (bioRxiv).</title>
        <authorList>
            <person name="Hart S.F.M."/>
            <person name="Yonemitsu M.A."/>
            <person name="Giersch R.M."/>
            <person name="Beal B.F."/>
            <person name="Arriagada G."/>
            <person name="Davis B.W."/>
            <person name="Ostrander E.A."/>
            <person name="Goff S.P."/>
            <person name="Metzger M.J."/>
        </authorList>
    </citation>
    <scope>NUCLEOTIDE SEQUENCE</scope>
    <source>
        <strain evidence="4">MELC-2E11</strain>
        <tissue evidence="4">Siphon/mantle</tissue>
    </source>
</reference>
<dbReference type="PANTHER" id="PTHR14758:SF1">
    <property type="entry name" value="CENTROSOME-ASSOCIATED FAM110 C-TERMINAL DOMAIN-CONTAINING PROTEIN"/>
    <property type="match status" value="1"/>
</dbReference>
<feature type="region of interest" description="Disordered" evidence="2">
    <location>
        <begin position="65"/>
        <end position="284"/>
    </location>
</feature>
<evidence type="ECO:0000259" key="3">
    <source>
        <dbReference type="Pfam" id="PF14160"/>
    </source>
</evidence>
<evidence type="ECO:0000256" key="1">
    <source>
        <dbReference type="ARBA" id="ARBA00010576"/>
    </source>
</evidence>
<feature type="compositionally biased region" description="Polar residues" evidence="2">
    <location>
        <begin position="82"/>
        <end position="110"/>
    </location>
</feature>
<name>A0ABY7FUE4_MYAAR</name>
<feature type="domain" description="Centrosome-associated FAM110 C-terminal" evidence="3">
    <location>
        <begin position="354"/>
        <end position="458"/>
    </location>
</feature>
<evidence type="ECO:0000313" key="4">
    <source>
        <dbReference type="EMBL" id="WAR24899.1"/>
    </source>
</evidence>
<dbReference type="PANTHER" id="PTHR14758">
    <property type="entry name" value="AGAP005440-PA"/>
    <property type="match status" value="1"/>
</dbReference>
<proteinExistence type="inferred from homology"/>
<protein>
    <submittedName>
        <fullName evidence="4">F110C-like protein</fullName>
    </submittedName>
</protein>
<organism evidence="4 5">
    <name type="scientific">Mya arenaria</name>
    <name type="common">Soft-shell clam</name>
    <dbReference type="NCBI Taxonomy" id="6604"/>
    <lineage>
        <taxon>Eukaryota</taxon>
        <taxon>Metazoa</taxon>
        <taxon>Spiralia</taxon>
        <taxon>Lophotrochozoa</taxon>
        <taxon>Mollusca</taxon>
        <taxon>Bivalvia</taxon>
        <taxon>Autobranchia</taxon>
        <taxon>Heteroconchia</taxon>
        <taxon>Euheterodonta</taxon>
        <taxon>Imparidentia</taxon>
        <taxon>Neoheterodontei</taxon>
        <taxon>Myida</taxon>
        <taxon>Myoidea</taxon>
        <taxon>Myidae</taxon>
        <taxon>Mya</taxon>
    </lineage>
</organism>
<sequence>MKLHPEESVDVAMATKCSSSVSMVTEHMAHKRTHRTHKEHRHDYSHHRKSAVELLEASKGEELITVPAGATPPDESDARQPTVDSHISNSPPLIRQSPPTADQDSGTSRNSPPLSTKSPSSSRKSSAASISGSPSQSSIAVAGLSQHEGTNAIAGSFIKPKSPPQKPPRRHLVDKEDEKPAVPAKPVVPPKPGAAVRQTTPPKPGPKPTVTQCQFGKPCPPPRAGRQISNSSSVPSDNSDHTSSMASSQAPSDTDHRRFSSMSVGGATANSETSGGSHVRESRHSVSSHNDLFLKPFSVNNLSASVGVLVERHKSPLPKPRKLDKQINEVELPPRRQLHRSQSDLSSCRHSRTSSDFSDLSSRVSRTSTEVERFFNEMGIDRTVLEPMRRLSDTKQKDCLDSLSSLDSLDGHSMSSQMSTDRLPMESEQDLSERDVGSTSVVERNARIIKWLCNVKKAKNVHTKPVKKVEKPIEPAS</sequence>
<feature type="compositionally biased region" description="Basic and acidic residues" evidence="2">
    <location>
        <begin position="171"/>
        <end position="180"/>
    </location>
</feature>
<feature type="compositionally biased region" description="Low complexity" evidence="2">
    <location>
        <begin position="111"/>
        <end position="138"/>
    </location>
</feature>
<dbReference type="InterPro" id="IPR025740">
    <property type="entry name" value="FAM110"/>
</dbReference>
<feature type="compositionally biased region" description="Low complexity" evidence="2">
    <location>
        <begin position="229"/>
        <end position="244"/>
    </location>
</feature>
<dbReference type="Pfam" id="PF14160">
    <property type="entry name" value="FAM110_C"/>
    <property type="match status" value="1"/>
</dbReference>
<evidence type="ECO:0000256" key="2">
    <source>
        <dbReference type="SAM" id="MobiDB-lite"/>
    </source>
</evidence>
<comment type="similarity">
    <text evidence="1">Belongs to the FAM110 family.</text>
</comment>
<dbReference type="InterPro" id="IPR025741">
    <property type="entry name" value="FAM110_C"/>
</dbReference>
<feature type="compositionally biased region" description="Basic and acidic residues" evidence="2">
    <location>
        <begin position="321"/>
        <end position="334"/>
    </location>
</feature>
<feature type="region of interest" description="Disordered" evidence="2">
    <location>
        <begin position="402"/>
        <end position="439"/>
    </location>
</feature>
<dbReference type="Proteomes" id="UP001164746">
    <property type="component" value="Chromosome 13"/>
</dbReference>
<feature type="compositionally biased region" description="Low complexity" evidence="2">
    <location>
        <begin position="402"/>
        <end position="416"/>
    </location>
</feature>
<gene>
    <name evidence="4" type="ORF">MAR_038568</name>
</gene>
<feature type="compositionally biased region" description="Polar residues" evidence="2">
    <location>
        <begin position="260"/>
        <end position="276"/>
    </location>
</feature>
<accession>A0ABY7FUE4</accession>
<feature type="region of interest" description="Disordered" evidence="2">
    <location>
        <begin position="316"/>
        <end position="362"/>
    </location>
</feature>
<feature type="region of interest" description="Disordered" evidence="2">
    <location>
        <begin position="29"/>
        <end position="48"/>
    </location>
</feature>
<evidence type="ECO:0000313" key="5">
    <source>
        <dbReference type="Proteomes" id="UP001164746"/>
    </source>
</evidence>
<dbReference type="EMBL" id="CP111024">
    <property type="protein sequence ID" value="WAR24899.1"/>
    <property type="molecule type" value="Genomic_DNA"/>
</dbReference>
<keyword evidence="5" id="KW-1185">Reference proteome</keyword>